<reference evidence="6" key="1">
    <citation type="submission" date="2020-02" db="EMBL/GenBank/DDBJ databases">
        <authorList>
            <person name="Meier V. D."/>
        </authorList>
    </citation>
    <scope>NUCLEOTIDE SEQUENCE</scope>
    <source>
        <strain evidence="6">AVDCRST_MAG59</strain>
    </source>
</reference>
<dbReference type="InterPro" id="IPR008972">
    <property type="entry name" value="Cupredoxin"/>
</dbReference>
<dbReference type="InterPro" id="IPR028871">
    <property type="entry name" value="BlueCu_1_BS"/>
</dbReference>
<dbReference type="Pfam" id="PF00127">
    <property type="entry name" value="Copper-bind"/>
    <property type="match status" value="1"/>
</dbReference>
<keyword evidence="3" id="KW-0249">Electron transport</keyword>
<name>A0A6J4VB96_9BACT</name>
<dbReference type="PANTHER" id="PTHR36507">
    <property type="entry name" value="BLL1555 PROTEIN"/>
    <property type="match status" value="1"/>
</dbReference>
<dbReference type="GO" id="GO:0009055">
    <property type="term" value="F:electron transfer activity"/>
    <property type="evidence" value="ECO:0007669"/>
    <property type="project" value="InterPro"/>
</dbReference>
<evidence type="ECO:0000256" key="4">
    <source>
        <dbReference type="ARBA" id="ARBA00023008"/>
    </source>
</evidence>
<protein>
    <recommendedName>
        <fullName evidence="5">Blue (type 1) copper domain-containing protein</fullName>
    </recommendedName>
</protein>
<gene>
    <name evidence="6" type="ORF">AVDCRST_MAG59-3794</name>
</gene>
<dbReference type="AlphaFoldDB" id="A0A6J4VB96"/>
<evidence type="ECO:0000256" key="3">
    <source>
        <dbReference type="ARBA" id="ARBA00022982"/>
    </source>
</evidence>
<accession>A0A6J4VB96</accession>
<feature type="domain" description="Blue (type 1) copper" evidence="5">
    <location>
        <begin position="105"/>
        <end position="132"/>
    </location>
</feature>
<organism evidence="6">
    <name type="scientific">uncultured Thermomicrobiales bacterium</name>
    <dbReference type="NCBI Taxonomy" id="1645740"/>
    <lineage>
        <taxon>Bacteria</taxon>
        <taxon>Pseudomonadati</taxon>
        <taxon>Thermomicrobiota</taxon>
        <taxon>Thermomicrobia</taxon>
        <taxon>Thermomicrobiales</taxon>
        <taxon>environmental samples</taxon>
    </lineage>
</organism>
<dbReference type="SUPFAM" id="SSF49503">
    <property type="entry name" value="Cupredoxins"/>
    <property type="match status" value="2"/>
</dbReference>
<dbReference type="GO" id="GO:0005507">
    <property type="term" value="F:copper ion binding"/>
    <property type="evidence" value="ECO:0007669"/>
    <property type="project" value="InterPro"/>
</dbReference>
<dbReference type="InterPro" id="IPR052721">
    <property type="entry name" value="ET_Amicyanin"/>
</dbReference>
<sequence length="322" mass="33970">MDEENRIDLQSFFPGTLTINAGDAVFFEFPTPPGFHTATFLSGGEAPPLIVPDEAAAPASPSAGPPKLIINPEAAFPVGGDTYDCTGYVNSGLDVVRLPDDPPFVLTFTTPGTYEYQCIPHGVVMKGTVVVQEAGSSLPEDQVAADARGDRERTALIDEGKAEIARYAEASATRRDDGTTLWEVAAGAGEGRARVMRFLPEALEIKAGDTVRWVNHSKTEPHTVTFLGAGAEQPEDIAVEPQPDGPPKIVQNPLTLFPQGLDLTVGQGYINSGFLGELNGQPLPSGPAFELTFDAAGEYPYYCILHASGPEGPGMAGTIVVS</sequence>
<keyword evidence="4" id="KW-0186">Copper</keyword>
<dbReference type="InterPro" id="IPR000923">
    <property type="entry name" value="BlueCu_1"/>
</dbReference>
<evidence type="ECO:0000256" key="1">
    <source>
        <dbReference type="ARBA" id="ARBA00022448"/>
    </source>
</evidence>
<evidence type="ECO:0000259" key="5">
    <source>
        <dbReference type="Pfam" id="PF00127"/>
    </source>
</evidence>
<dbReference type="Gene3D" id="2.60.40.420">
    <property type="entry name" value="Cupredoxins - blue copper proteins"/>
    <property type="match status" value="2"/>
</dbReference>
<dbReference type="PANTHER" id="PTHR36507:SF1">
    <property type="entry name" value="BLL1555 PROTEIN"/>
    <property type="match status" value="1"/>
</dbReference>
<evidence type="ECO:0000313" key="6">
    <source>
        <dbReference type="EMBL" id="CAA9574003.1"/>
    </source>
</evidence>
<evidence type="ECO:0000256" key="2">
    <source>
        <dbReference type="ARBA" id="ARBA00022723"/>
    </source>
</evidence>
<keyword evidence="2" id="KW-0479">Metal-binding</keyword>
<keyword evidence="1" id="KW-0813">Transport</keyword>
<dbReference type="PROSITE" id="PS00196">
    <property type="entry name" value="COPPER_BLUE"/>
    <property type="match status" value="1"/>
</dbReference>
<proteinExistence type="predicted"/>
<dbReference type="EMBL" id="CADCWF010000278">
    <property type="protein sequence ID" value="CAA9574003.1"/>
    <property type="molecule type" value="Genomic_DNA"/>
</dbReference>